<proteinExistence type="predicted"/>
<dbReference type="RefSeq" id="WP_133293009.1">
    <property type="nucleotide sequence ID" value="NZ_SMSJ01000149.1"/>
</dbReference>
<evidence type="ECO:0000313" key="2">
    <source>
        <dbReference type="EMBL" id="TDH58149.1"/>
    </source>
</evidence>
<name>A0A4R5Q6M0_9PROT</name>
<dbReference type="EMBL" id="SMSJ01000149">
    <property type="protein sequence ID" value="TDH58149.1"/>
    <property type="molecule type" value="Genomic_DNA"/>
</dbReference>
<dbReference type="InterPro" id="IPR024467">
    <property type="entry name" value="Xre/MbcA/ParS-like_toxin-bd"/>
</dbReference>
<evidence type="ECO:0000259" key="1">
    <source>
        <dbReference type="Pfam" id="PF09722"/>
    </source>
</evidence>
<gene>
    <name evidence="2" type="ORF">E2C06_34130</name>
</gene>
<accession>A0A4R5Q6M0</accession>
<sequence length="73" mass="8137">MSSLRLVASSSSRRARVIDHATFVFGSRRAAEKWLARPAIALNGRRPAELLQSAEGTLLLHDTLTRLEWGVYC</sequence>
<dbReference type="Proteomes" id="UP000295096">
    <property type="component" value="Unassembled WGS sequence"/>
</dbReference>
<organism evidence="2 3">
    <name type="scientific">Dankookia rubra</name>
    <dbReference type="NCBI Taxonomy" id="1442381"/>
    <lineage>
        <taxon>Bacteria</taxon>
        <taxon>Pseudomonadati</taxon>
        <taxon>Pseudomonadota</taxon>
        <taxon>Alphaproteobacteria</taxon>
        <taxon>Acetobacterales</taxon>
        <taxon>Roseomonadaceae</taxon>
        <taxon>Dankookia</taxon>
    </lineage>
</organism>
<feature type="domain" description="Antitoxin Xre/MbcA/ParS-like toxin-binding" evidence="1">
    <location>
        <begin position="21"/>
        <end position="70"/>
    </location>
</feature>
<evidence type="ECO:0000313" key="3">
    <source>
        <dbReference type="Proteomes" id="UP000295096"/>
    </source>
</evidence>
<keyword evidence="3" id="KW-1185">Reference proteome</keyword>
<reference evidence="2 3" key="1">
    <citation type="journal article" date="2016" name="J. Microbiol.">
        <title>Dankookia rubra gen. nov., sp. nov., an alphaproteobacterium isolated from sediment of a shallow stream.</title>
        <authorList>
            <person name="Kim W.H."/>
            <person name="Kim D.H."/>
            <person name="Kang K."/>
            <person name="Ahn T.Y."/>
        </authorList>
    </citation>
    <scope>NUCLEOTIDE SEQUENCE [LARGE SCALE GENOMIC DNA]</scope>
    <source>
        <strain evidence="2 3">JCM30602</strain>
    </source>
</reference>
<dbReference type="OrthoDB" id="5918037at2"/>
<comment type="caution">
    <text evidence="2">The sequence shown here is derived from an EMBL/GenBank/DDBJ whole genome shotgun (WGS) entry which is preliminary data.</text>
</comment>
<protein>
    <submittedName>
        <fullName evidence="2">DUF2384 domain-containing protein</fullName>
    </submittedName>
</protein>
<dbReference type="Pfam" id="PF09722">
    <property type="entry name" value="Xre_MbcA_ParS_C"/>
    <property type="match status" value="1"/>
</dbReference>
<dbReference type="AlphaFoldDB" id="A0A4R5Q6M0"/>